<dbReference type="GeneID" id="39847988"/>
<dbReference type="EMBL" id="CP031310">
    <property type="protein sequence ID" value="QCC51366.1"/>
    <property type="molecule type" value="Genomic_DNA"/>
</dbReference>
<evidence type="ECO:0000313" key="2">
    <source>
        <dbReference type="Proteomes" id="UP000296706"/>
    </source>
</evidence>
<dbReference type="KEGG" id="hsn:DV733_08965"/>
<evidence type="ECO:0000313" key="1">
    <source>
        <dbReference type="EMBL" id="QCC51366.1"/>
    </source>
</evidence>
<sequence length="382" mass="39806">MVDRMGPLRTAMGRFVERSNGGLVSHGAVVFDAADLGVSEIPLGMLDGAPTVDARNVSLVTPGAADGKVEIKIAMREGLDDSMVLVPGDAIDVAGTVPLGDAYVLDLRDVLPAQSWTPLTGDGGAATAGRDWLARGSDVNVEELELAVEKIERARSVVVPTGPRRFEEIFGAEPSVFSARPVEDGETFEPADVLVVMPGDNVTSNWPADAPEQPADVDFRSALPRPAPMGGVSFGVAVLSTPNAKVSGNSANPLSYVDTDDLLRRDAVQNLLKEAGFGEGTAFTVEVGPERVSPQNGPSTATLLGNEADIESYVGVLGGDAEGWGVGLHVVRGDGEDHVIVVGLHRHPIGPVDGAIDVLRESDAIVEARKLVAETAGQLSDE</sequence>
<accession>A0A4D6HDP8</accession>
<gene>
    <name evidence="1" type="ORF">DV733_08965</name>
</gene>
<organism evidence="1 2">
    <name type="scientific">Halapricum salinum</name>
    <dbReference type="NCBI Taxonomy" id="1457250"/>
    <lineage>
        <taxon>Archaea</taxon>
        <taxon>Methanobacteriati</taxon>
        <taxon>Methanobacteriota</taxon>
        <taxon>Stenosarchaea group</taxon>
        <taxon>Halobacteria</taxon>
        <taxon>Halobacteriales</taxon>
        <taxon>Haloarculaceae</taxon>
        <taxon>Halapricum</taxon>
    </lineage>
</organism>
<dbReference type="RefSeq" id="WP_049995024.1">
    <property type="nucleotide sequence ID" value="NZ_CP031310.1"/>
</dbReference>
<proteinExistence type="predicted"/>
<reference evidence="1 2" key="1">
    <citation type="journal article" date="2019" name="Nat. Commun.">
        <title>A new type of DNA phosphorothioation-based antiviral system in archaea.</title>
        <authorList>
            <person name="Xiong L."/>
            <person name="Liu S."/>
            <person name="Chen S."/>
            <person name="Xiao Y."/>
            <person name="Zhu B."/>
            <person name="Gao Y."/>
            <person name="Zhang Y."/>
            <person name="Chen B."/>
            <person name="Luo J."/>
            <person name="Deng Z."/>
            <person name="Chen X."/>
            <person name="Wang L."/>
            <person name="Chen S."/>
        </authorList>
    </citation>
    <scope>NUCLEOTIDE SEQUENCE [LARGE SCALE GENOMIC DNA]</scope>
    <source>
        <strain evidence="1 2">CBA1105</strain>
    </source>
</reference>
<name>A0A4D6HDP8_9EURY</name>
<dbReference type="OrthoDB" id="239411at2157"/>
<dbReference type="InterPro" id="IPR045396">
    <property type="entry name" value="DUF6517"/>
</dbReference>
<dbReference type="STRING" id="1457250.GCA_000755225_01110"/>
<dbReference type="Proteomes" id="UP000296706">
    <property type="component" value="Chromosome"/>
</dbReference>
<dbReference type="Pfam" id="PF20127">
    <property type="entry name" value="DUF6517"/>
    <property type="match status" value="1"/>
</dbReference>
<dbReference type="AlphaFoldDB" id="A0A4D6HDP8"/>
<protein>
    <submittedName>
        <fullName evidence="1">Uncharacterized protein</fullName>
    </submittedName>
</protein>
<keyword evidence="2" id="KW-1185">Reference proteome</keyword>